<feature type="region of interest" description="Disordered" evidence="1">
    <location>
        <begin position="284"/>
        <end position="305"/>
    </location>
</feature>
<protein>
    <submittedName>
        <fullName evidence="2 4">Uncharacterized protein</fullName>
    </submittedName>
</protein>
<reference evidence="2" key="2">
    <citation type="submission" date="2014-06" db="EMBL/GenBank/DDBJ databases">
        <authorList>
            <person name="Aslett M."/>
        </authorList>
    </citation>
    <scope>NUCLEOTIDE SEQUENCE</scope>
</reference>
<evidence type="ECO:0000313" key="3">
    <source>
        <dbReference type="Proteomes" id="UP000492820"/>
    </source>
</evidence>
<feature type="compositionally biased region" description="Basic residues" evidence="1">
    <location>
        <begin position="386"/>
        <end position="399"/>
    </location>
</feature>
<evidence type="ECO:0000313" key="4">
    <source>
        <dbReference type="WBParaSite" id="EgrG_000587800"/>
    </source>
</evidence>
<reference evidence="4" key="3">
    <citation type="submission" date="2020-10" db="UniProtKB">
        <authorList>
            <consortium name="WormBaseParasite"/>
        </authorList>
    </citation>
    <scope>IDENTIFICATION</scope>
</reference>
<dbReference type="Proteomes" id="UP000492820">
    <property type="component" value="Unassembled WGS sequence"/>
</dbReference>
<dbReference type="AlphaFoldDB" id="A0A068WKC5"/>
<sequence length="599" mass="64356">MAAECAQVVTLADKQKTAGKSVPPPKNICQPFTLRLVLGVPIIKEENKIFGDLESLFSKYTRIEALPANQLSDKIDVDLFWSHMQTGVNSVVKLLEDAVRETSTPKAMDPFAVVLLDFAWLNSQLGHHLAHICSGTPHTSLLAVSPPGKLGKMVNSSSKVICVGIRPLMTPQCARLPQLRDFLRACATLTGKPLPPDPAASTTASLAAAAVAAAGGSGEGGGVAGATVGSTPQYVPILPKPPTTVFVSPHASIDITPSASAGYVVAAGGSGVAPGLISSSLIGHPGPSHAPIQKAQLPAKPPVPRPAVRHIPADDWLTYKLDHSKLYKCGADISKELENHSLYIHDVADIWALYPRQLQKPDLGMRRSAPPPPKSHKSRALGPPSKQRRTAAGSHHHHAPPPPPPDDYFDEDEEEEEDEEGLADVDDDDEAYEYHPGPSAYPESPPSRHHRYSRHHQQPTPSPNVPRGMYHRKQQQQHSESSGQYSGLGKRRARGDGTSGGGVGTRRSPRWLLCIYPGVLIVFPTFSNRFFPCVCAHVTAYLFALRGGISEWFREGFIPDGASIVSGWRYEITAVTAGGVGRPFNCAGDSNKLKDRSAI</sequence>
<gene>
    <name evidence="4" type="primary">EGR_09707</name>
    <name evidence="2" type="ORF">EgrG_000587800</name>
</gene>
<evidence type="ECO:0000313" key="2">
    <source>
        <dbReference type="EMBL" id="CDS18128.1"/>
    </source>
</evidence>
<reference evidence="2 3" key="1">
    <citation type="journal article" date="2013" name="Nature">
        <title>The genomes of four tapeworm species reveal adaptations to parasitism.</title>
        <authorList>
            <person name="Tsai I.J."/>
            <person name="Zarowiecki M."/>
            <person name="Holroyd N."/>
            <person name="Garciarrubio A."/>
            <person name="Sanchez-Flores A."/>
            <person name="Brooks K.L."/>
            <person name="Tracey A."/>
            <person name="Bobes R.J."/>
            <person name="Fragoso G."/>
            <person name="Sciutto E."/>
            <person name="Aslett M."/>
            <person name="Beasley H."/>
            <person name="Bennett H.M."/>
            <person name="Cai J."/>
            <person name="Camicia F."/>
            <person name="Clark R."/>
            <person name="Cucher M."/>
            <person name="De Silva N."/>
            <person name="Day T.A."/>
            <person name="Deplazes P."/>
            <person name="Estrada K."/>
            <person name="Fernandez C."/>
            <person name="Holland P.W."/>
            <person name="Hou J."/>
            <person name="Hu S."/>
            <person name="Huckvale T."/>
            <person name="Hung S.S."/>
            <person name="Kamenetzky L."/>
            <person name="Keane J.A."/>
            <person name="Kiss F."/>
            <person name="Koziol U."/>
            <person name="Lambert O."/>
            <person name="Liu K."/>
            <person name="Luo X."/>
            <person name="Luo Y."/>
            <person name="Macchiaroli N."/>
            <person name="Nichol S."/>
            <person name="Paps J."/>
            <person name="Parkinson J."/>
            <person name="Pouchkina-Stantcheva N."/>
            <person name="Riddiford N."/>
            <person name="Rosenzvit M."/>
            <person name="Salinas G."/>
            <person name="Wasmuth J.D."/>
            <person name="Zamanian M."/>
            <person name="Zheng Y."/>
            <person name="Cai X."/>
            <person name="Soberon X."/>
            <person name="Olson P.D."/>
            <person name="Laclette J.P."/>
            <person name="Brehm K."/>
            <person name="Berriman M."/>
            <person name="Garciarrubio A."/>
            <person name="Bobes R.J."/>
            <person name="Fragoso G."/>
            <person name="Sanchez-Flores A."/>
            <person name="Estrada K."/>
            <person name="Cevallos M.A."/>
            <person name="Morett E."/>
            <person name="Gonzalez V."/>
            <person name="Portillo T."/>
            <person name="Ochoa-Leyva A."/>
            <person name="Jose M.V."/>
            <person name="Sciutto E."/>
            <person name="Landa A."/>
            <person name="Jimenez L."/>
            <person name="Valdes V."/>
            <person name="Carrero J.C."/>
            <person name="Larralde C."/>
            <person name="Morales-Montor J."/>
            <person name="Limon-Lason J."/>
            <person name="Soberon X."/>
            <person name="Laclette J.P."/>
        </authorList>
    </citation>
    <scope>NUCLEOTIDE SEQUENCE [LARGE SCALE GENOMIC DNA]</scope>
</reference>
<proteinExistence type="predicted"/>
<accession>A0A068WKC5</accession>
<evidence type="ECO:0000256" key="1">
    <source>
        <dbReference type="SAM" id="MobiDB-lite"/>
    </source>
</evidence>
<name>A0A068WKC5_ECHGR</name>
<dbReference type="EMBL" id="LK028578">
    <property type="protein sequence ID" value="CDS18128.1"/>
    <property type="molecule type" value="Genomic_DNA"/>
</dbReference>
<dbReference type="WBParaSite" id="EgrG_000587800">
    <property type="protein sequence ID" value="EgrG_000587800"/>
    <property type="gene ID" value="EgrG_000587800"/>
</dbReference>
<feature type="region of interest" description="Disordered" evidence="1">
    <location>
        <begin position="362"/>
        <end position="504"/>
    </location>
</feature>
<organism evidence="2">
    <name type="scientific">Echinococcus granulosus</name>
    <name type="common">Hydatid tapeworm</name>
    <dbReference type="NCBI Taxonomy" id="6210"/>
    <lineage>
        <taxon>Eukaryota</taxon>
        <taxon>Metazoa</taxon>
        <taxon>Spiralia</taxon>
        <taxon>Lophotrochozoa</taxon>
        <taxon>Platyhelminthes</taxon>
        <taxon>Cestoda</taxon>
        <taxon>Eucestoda</taxon>
        <taxon>Cyclophyllidea</taxon>
        <taxon>Taeniidae</taxon>
        <taxon>Echinococcus</taxon>
        <taxon>Echinococcus granulosus group</taxon>
    </lineage>
</organism>
<feature type="compositionally biased region" description="Basic residues" evidence="1">
    <location>
        <begin position="447"/>
        <end position="457"/>
    </location>
</feature>
<feature type="compositionally biased region" description="Polar residues" evidence="1">
    <location>
        <begin position="476"/>
        <end position="485"/>
    </location>
</feature>
<dbReference type="OrthoDB" id="6270344at2759"/>
<feature type="compositionally biased region" description="Acidic residues" evidence="1">
    <location>
        <begin position="407"/>
        <end position="431"/>
    </location>
</feature>